<evidence type="ECO:0000256" key="6">
    <source>
        <dbReference type="SAM" id="MobiDB-lite"/>
    </source>
</evidence>
<evidence type="ECO:0000259" key="7">
    <source>
        <dbReference type="PROSITE" id="PS50157"/>
    </source>
</evidence>
<dbReference type="Gene3D" id="3.30.160.60">
    <property type="entry name" value="Classic Zinc Finger"/>
    <property type="match status" value="2"/>
</dbReference>
<dbReference type="Pfam" id="PF00096">
    <property type="entry name" value="zf-C2H2"/>
    <property type="match status" value="1"/>
</dbReference>
<keyword evidence="2" id="KW-0677">Repeat</keyword>
<feature type="compositionally biased region" description="Basic residues" evidence="6">
    <location>
        <begin position="156"/>
        <end position="166"/>
    </location>
</feature>
<protein>
    <recommendedName>
        <fullName evidence="7">C2H2-type domain-containing protein</fullName>
    </recommendedName>
</protein>
<dbReference type="PANTHER" id="PTHR24379">
    <property type="entry name" value="KRAB AND ZINC FINGER DOMAIN-CONTAINING"/>
    <property type="match status" value="1"/>
</dbReference>
<reference evidence="8 9" key="1">
    <citation type="submission" date="2024-08" db="EMBL/GenBank/DDBJ databases">
        <authorList>
            <person name="Cucini C."/>
            <person name="Frati F."/>
        </authorList>
    </citation>
    <scope>NUCLEOTIDE SEQUENCE [LARGE SCALE GENOMIC DNA]</scope>
</reference>
<accession>A0ABP1Q4T6</accession>
<evidence type="ECO:0000256" key="4">
    <source>
        <dbReference type="ARBA" id="ARBA00022833"/>
    </source>
</evidence>
<name>A0ABP1Q4T6_9HEXA</name>
<dbReference type="InterPro" id="IPR013087">
    <property type="entry name" value="Znf_C2H2_type"/>
</dbReference>
<keyword evidence="9" id="KW-1185">Reference proteome</keyword>
<gene>
    <name evidence="8" type="ORF">ODALV1_LOCUS6141</name>
</gene>
<dbReference type="PANTHER" id="PTHR24379:SF121">
    <property type="entry name" value="C2H2-TYPE DOMAIN-CONTAINING PROTEIN"/>
    <property type="match status" value="1"/>
</dbReference>
<feature type="region of interest" description="Disordered" evidence="6">
    <location>
        <begin position="151"/>
        <end position="193"/>
    </location>
</feature>
<keyword evidence="1" id="KW-0479">Metal-binding</keyword>
<dbReference type="PROSITE" id="PS50157">
    <property type="entry name" value="ZINC_FINGER_C2H2_2"/>
    <property type="match status" value="2"/>
</dbReference>
<sequence length="193" mass="22203">MKLHVPNPGPMPNASPSPCSTQMICDICGWTMKKNKGMANFHQHKFKSHGIIPPAEFPVHKCRVEGCSYESLRKADLFNHSKTHLPMEEREFQCNECGKRFSSSCKLSAHMETHKYKNTNVKPYQCELCGNSFGVRNYLYIHKRLSHERRFFPSTNKKKPRNKKRSVANAQPVTSTSHENGNNTMGQEKRDSY</sequence>
<dbReference type="InterPro" id="IPR036236">
    <property type="entry name" value="Znf_C2H2_sf"/>
</dbReference>
<evidence type="ECO:0000256" key="3">
    <source>
        <dbReference type="ARBA" id="ARBA00022771"/>
    </source>
</evidence>
<keyword evidence="3 5" id="KW-0863">Zinc-finger</keyword>
<dbReference type="PROSITE" id="PS00028">
    <property type="entry name" value="ZINC_FINGER_C2H2_1"/>
    <property type="match status" value="2"/>
</dbReference>
<organism evidence="8 9">
    <name type="scientific">Orchesella dallaii</name>
    <dbReference type="NCBI Taxonomy" id="48710"/>
    <lineage>
        <taxon>Eukaryota</taxon>
        <taxon>Metazoa</taxon>
        <taxon>Ecdysozoa</taxon>
        <taxon>Arthropoda</taxon>
        <taxon>Hexapoda</taxon>
        <taxon>Collembola</taxon>
        <taxon>Entomobryomorpha</taxon>
        <taxon>Entomobryoidea</taxon>
        <taxon>Orchesellidae</taxon>
        <taxon>Orchesellinae</taxon>
        <taxon>Orchesella</taxon>
    </lineage>
</organism>
<dbReference type="Proteomes" id="UP001642540">
    <property type="component" value="Unassembled WGS sequence"/>
</dbReference>
<keyword evidence="4" id="KW-0862">Zinc</keyword>
<evidence type="ECO:0000256" key="1">
    <source>
        <dbReference type="ARBA" id="ARBA00022723"/>
    </source>
</evidence>
<proteinExistence type="predicted"/>
<dbReference type="EMBL" id="CAXLJM020000019">
    <property type="protein sequence ID" value="CAL8085523.1"/>
    <property type="molecule type" value="Genomic_DNA"/>
</dbReference>
<feature type="domain" description="C2H2-type" evidence="7">
    <location>
        <begin position="124"/>
        <end position="147"/>
    </location>
</feature>
<evidence type="ECO:0000256" key="2">
    <source>
        <dbReference type="ARBA" id="ARBA00022737"/>
    </source>
</evidence>
<dbReference type="SMART" id="SM00355">
    <property type="entry name" value="ZnF_C2H2"/>
    <property type="match status" value="4"/>
</dbReference>
<comment type="caution">
    <text evidence="8">The sequence shown here is derived from an EMBL/GenBank/DDBJ whole genome shotgun (WGS) entry which is preliminary data.</text>
</comment>
<evidence type="ECO:0000313" key="9">
    <source>
        <dbReference type="Proteomes" id="UP001642540"/>
    </source>
</evidence>
<feature type="compositionally biased region" description="Polar residues" evidence="6">
    <location>
        <begin position="168"/>
        <end position="186"/>
    </location>
</feature>
<dbReference type="SUPFAM" id="SSF57667">
    <property type="entry name" value="beta-beta-alpha zinc fingers"/>
    <property type="match status" value="2"/>
</dbReference>
<feature type="domain" description="C2H2-type" evidence="7">
    <location>
        <begin position="92"/>
        <end position="119"/>
    </location>
</feature>
<evidence type="ECO:0000256" key="5">
    <source>
        <dbReference type="PROSITE-ProRule" id="PRU00042"/>
    </source>
</evidence>
<evidence type="ECO:0000313" key="8">
    <source>
        <dbReference type="EMBL" id="CAL8085523.1"/>
    </source>
</evidence>